<organism evidence="1">
    <name type="scientific">Rhizobium meliloti</name>
    <name type="common">Ensifer meliloti</name>
    <name type="synonym">Sinorhizobium meliloti</name>
    <dbReference type="NCBI Taxonomy" id="382"/>
    <lineage>
        <taxon>Bacteria</taxon>
        <taxon>Pseudomonadati</taxon>
        <taxon>Pseudomonadota</taxon>
        <taxon>Alphaproteobacteria</taxon>
        <taxon>Hyphomicrobiales</taxon>
        <taxon>Rhizobiaceae</taxon>
        <taxon>Sinorhizobium/Ensifer group</taxon>
        <taxon>Sinorhizobium</taxon>
    </lineage>
</organism>
<gene>
    <name evidence="1" type="ORF">GHK45_11145</name>
</gene>
<protein>
    <recommendedName>
        <fullName evidence="2">Calcium-binding protein</fullName>
    </recommendedName>
</protein>
<dbReference type="EMBL" id="WISP01000082">
    <property type="protein sequence ID" value="MQW04333.1"/>
    <property type="molecule type" value="Genomic_DNA"/>
</dbReference>
<dbReference type="SUPFAM" id="SSF51120">
    <property type="entry name" value="beta-Roll"/>
    <property type="match status" value="1"/>
</dbReference>
<evidence type="ECO:0000313" key="1">
    <source>
        <dbReference type="EMBL" id="MQW04333.1"/>
    </source>
</evidence>
<dbReference type="InterPro" id="IPR001343">
    <property type="entry name" value="Hemolysn_Ca-bd"/>
</dbReference>
<comment type="caution">
    <text evidence="1">The sequence shown here is derived from an EMBL/GenBank/DDBJ whole genome shotgun (WGS) entry which is preliminary data.</text>
</comment>
<name>A0A6A7ZMZ0_RHIML</name>
<sequence length="91" mass="9557">MFSQELGNSLSGRNGNDLIGGAGNDKLYGGTGADQLVGGQELTCHGQFPPVWIRVRPIKGRTHEEAAIYGRADYCGAEGAGGRREGSRPVP</sequence>
<reference evidence="1" key="1">
    <citation type="journal article" date="2013" name="Genome Biol.">
        <title>Comparative genomics of the core and accessory genomes of 48 Sinorhizobium strains comprising five genospecies.</title>
        <authorList>
            <person name="Sugawara M."/>
            <person name="Epstein B."/>
            <person name="Badgley B.D."/>
            <person name="Unno T."/>
            <person name="Xu L."/>
            <person name="Reese J."/>
            <person name="Gyaneshwar P."/>
            <person name="Denny R."/>
            <person name="Mudge J."/>
            <person name="Bharti A.K."/>
            <person name="Farmer A.D."/>
            <person name="May G.D."/>
            <person name="Woodward J.E."/>
            <person name="Medigue C."/>
            <person name="Vallenet D."/>
            <person name="Lajus A."/>
            <person name="Rouy Z."/>
            <person name="Martinez-Vaz B."/>
            <person name="Tiffin P."/>
            <person name="Young N.D."/>
            <person name="Sadowsky M.J."/>
        </authorList>
    </citation>
    <scope>NUCLEOTIDE SEQUENCE</scope>
    <source>
        <strain evidence="1">M30</strain>
    </source>
</reference>
<dbReference type="InterPro" id="IPR011049">
    <property type="entry name" value="Serralysin-like_metalloprot_C"/>
</dbReference>
<dbReference type="RefSeq" id="WP_127520981.1">
    <property type="nucleotide sequence ID" value="NZ_CP065022.1"/>
</dbReference>
<evidence type="ECO:0008006" key="2">
    <source>
        <dbReference type="Google" id="ProtNLM"/>
    </source>
</evidence>
<dbReference type="AlphaFoldDB" id="A0A6A7ZMZ0"/>
<dbReference type="Pfam" id="PF00353">
    <property type="entry name" value="HemolysinCabind"/>
    <property type="match status" value="1"/>
</dbReference>
<dbReference type="Gene3D" id="2.150.10.10">
    <property type="entry name" value="Serralysin-like metalloprotease, C-terminal"/>
    <property type="match status" value="1"/>
</dbReference>
<dbReference type="GO" id="GO:0005509">
    <property type="term" value="F:calcium ion binding"/>
    <property type="evidence" value="ECO:0007669"/>
    <property type="project" value="InterPro"/>
</dbReference>
<accession>A0A6A7ZMZ0</accession>
<proteinExistence type="predicted"/>